<organism evidence="1 2">
    <name type="scientific">Oncorhynchus kisutch</name>
    <name type="common">Coho salmon</name>
    <name type="synonym">Salmo kisutch</name>
    <dbReference type="NCBI Taxonomy" id="8019"/>
    <lineage>
        <taxon>Eukaryota</taxon>
        <taxon>Metazoa</taxon>
        <taxon>Chordata</taxon>
        <taxon>Craniata</taxon>
        <taxon>Vertebrata</taxon>
        <taxon>Euteleostomi</taxon>
        <taxon>Actinopterygii</taxon>
        <taxon>Neopterygii</taxon>
        <taxon>Teleostei</taxon>
        <taxon>Protacanthopterygii</taxon>
        <taxon>Salmoniformes</taxon>
        <taxon>Salmonidae</taxon>
        <taxon>Salmoninae</taxon>
        <taxon>Oncorhynchus</taxon>
    </lineage>
</organism>
<reference evidence="1" key="1">
    <citation type="submission" date="2025-08" db="UniProtKB">
        <authorList>
            <consortium name="Ensembl"/>
        </authorList>
    </citation>
    <scope>IDENTIFICATION</scope>
</reference>
<dbReference type="PANTHER" id="PTHR14944:SF4">
    <property type="entry name" value="RPA1 RELATED SINGLE STRANDED DNA BINDING PROTEIN, X-LINKED"/>
    <property type="match status" value="1"/>
</dbReference>
<sequence>MACCALMMPEEVQNISACSDPLTENNQNSFLHSTLEQFIAAKTRTLKIDTTDAVAVIELQRYLTEQQNVGQHPPDSYSYDVIVTDGVWQAKCILDCSLNHLIHKNIIRSGIDINITQCSFVFNERRLGQGCVCIEKIEHGSKESNVLRKIKDLDSLPMISKDGFGNIVALQSDSPLQVGRKHYLSLWNNEDPEGRLWVPDVPPSDMTLLCDLESSLGCMFRPLPLIVRVIHKSRLRYYGKPDLKIYYPYQAYFEVADQSGTMSLVLWNELCPEWYQRLNVGTVLYLQNYTLKQSYQNRSRPHIDNHRMKSFHSVEICLNPRNPTAVLTVVPAKSVPPQWGLPEVSYQFAIRSELDSLASNSACDVIGLVTFVSRVERIKSKGNTEKYWTYRWVHAVDGTSNIPFILEIFASSQPEIFNGLYPMTYLVCTQMRKCQEQDSLPYLTSSCETQIFTTGYHKGQPYVSDPKVKSFIQWTKTLKDSVMLKKTAVGGHYCFPHAPIIFTQSVADGSAQVPLVAANDLKSEMEGLHYREHKRLAIQGQIMAVYYVTLPEETLSDQVGFIDIIDFIEGATGERAVADCDRTSWESSSWPKQRQEVLEYLHPGGVYSESLSQRFRFDDKTLLLQQSNLHAARWTPEQTTDTLSPVTCKGYYKITILGINQQMAIDAAFVPVMSSGDPRSVGLTQDPHDNTLLSCLSAGFICPLADPLSQSEVALPEPGNTPGRVGQEGRILATAEELKDTHLVCILDLCHLGGEKVEVIITKVYRMTDIALV</sequence>
<dbReference type="Proteomes" id="UP000694557">
    <property type="component" value="Unassembled WGS sequence"/>
</dbReference>
<protein>
    <submittedName>
        <fullName evidence="1">RPA1 related single stranded DNA binding protein, X-linked</fullName>
    </submittedName>
</protein>
<dbReference type="AlphaFoldDB" id="A0A8C7L7D5"/>
<keyword evidence="2" id="KW-1185">Reference proteome</keyword>
<dbReference type="Gene3D" id="2.40.50.140">
    <property type="entry name" value="Nucleic acid-binding proteins"/>
    <property type="match status" value="1"/>
</dbReference>
<dbReference type="Pfam" id="PF17659">
    <property type="entry name" value="RADX"/>
    <property type="match status" value="2"/>
</dbReference>
<proteinExistence type="predicted"/>
<gene>
    <name evidence="1" type="primary">RADX</name>
    <name evidence="1" type="synonym">radx</name>
</gene>
<dbReference type="InterPro" id="IPR012340">
    <property type="entry name" value="NA-bd_OB-fold"/>
</dbReference>
<dbReference type="GeneTree" id="ENSGT00390000005094"/>
<dbReference type="PANTHER" id="PTHR14944">
    <property type="entry name" value="RPA-RELATED PROTEIN RADX"/>
    <property type="match status" value="1"/>
</dbReference>
<dbReference type="InterPro" id="IPR040893">
    <property type="entry name" value="RADX"/>
</dbReference>
<dbReference type="Ensembl" id="ENSOKIT00005120905.1">
    <property type="protein sequence ID" value="ENSOKIP00005112963.1"/>
    <property type="gene ID" value="ENSOKIG00005049131.1"/>
</dbReference>
<accession>A0A8C7L7D5</accession>
<evidence type="ECO:0000313" key="2">
    <source>
        <dbReference type="Proteomes" id="UP000694557"/>
    </source>
</evidence>
<name>A0A8C7L7D5_ONCKI</name>
<evidence type="ECO:0000313" key="1">
    <source>
        <dbReference type="Ensembl" id="ENSOKIP00005112963.1"/>
    </source>
</evidence>
<reference evidence="1" key="2">
    <citation type="submission" date="2025-09" db="UniProtKB">
        <authorList>
            <consortium name="Ensembl"/>
        </authorList>
    </citation>
    <scope>IDENTIFICATION</scope>
</reference>
<dbReference type="GO" id="GO:0003697">
    <property type="term" value="F:single-stranded DNA binding"/>
    <property type="evidence" value="ECO:0007669"/>
    <property type="project" value="InterPro"/>
</dbReference>
<dbReference type="SUPFAM" id="SSF50249">
    <property type="entry name" value="Nucleic acid-binding proteins"/>
    <property type="match status" value="2"/>
</dbReference>